<protein>
    <submittedName>
        <fullName evidence="8">Chromate transporter</fullName>
    </submittedName>
</protein>
<comment type="caution">
    <text evidence="8">The sequence shown here is derived from an EMBL/GenBank/DDBJ whole genome shotgun (WGS) entry which is preliminary data.</text>
</comment>
<dbReference type="PIRSF" id="PIRSF004810">
    <property type="entry name" value="ChrA"/>
    <property type="match status" value="1"/>
</dbReference>
<dbReference type="InterPro" id="IPR003370">
    <property type="entry name" value="Chromate_transpt"/>
</dbReference>
<evidence type="ECO:0000256" key="6">
    <source>
        <dbReference type="ARBA" id="ARBA00023136"/>
    </source>
</evidence>
<dbReference type="InterPro" id="IPR014047">
    <property type="entry name" value="Chr_Tranpt_l_chain"/>
</dbReference>
<evidence type="ECO:0000313" key="9">
    <source>
        <dbReference type="Proteomes" id="UP000269044"/>
    </source>
</evidence>
<keyword evidence="5 7" id="KW-1133">Transmembrane helix</keyword>
<keyword evidence="3" id="KW-1003">Cell membrane</keyword>
<sequence>MENQVGQRMTNTSTDDRSPWSVFLIFLRLGLTSFGGPIVHLGYFRDEFVTRRRWLSERSYADLVALCQFLPGPASSQVGIALGLSRAGYSGALAAWTGFTLPSAVALILFALGISNYGDSVSPGALHGLKVVAVAVVAQAVWGMARNLCTDGLRVTIMAIAACAVLLVPSAWGQVGVIAAAGIIGRLLFKPAHTVEHDPLPITVSHRAGALWLSLFFALLIGLPILAKLLPSPTMVVVDAFYRVGSLVFGGGHVVLPLLQAEVVSSGWVSNESFLAGYGAAQAVPGPLFTFAAFLGASMSTAPSGWVGGIVCLLAIFAPSFLLVVGAMPFWERLRRNTGMQAALAGVNAAVVGLLLAAFYHPVWTSAIFQPQDFVLALVALVALMFWKLPPWLVVVGSGAAGWLLSIAL</sequence>
<accession>A0A3M4KCP1</accession>
<evidence type="ECO:0000256" key="1">
    <source>
        <dbReference type="ARBA" id="ARBA00004651"/>
    </source>
</evidence>
<evidence type="ECO:0000256" key="7">
    <source>
        <dbReference type="SAM" id="Phobius"/>
    </source>
</evidence>
<name>A0A3M4KCP1_9PSED</name>
<organism evidence="8 9">
    <name type="scientific">Pseudomonas syringae pv. delphinii</name>
    <dbReference type="NCBI Taxonomy" id="192088"/>
    <lineage>
        <taxon>Bacteria</taxon>
        <taxon>Pseudomonadati</taxon>
        <taxon>Pseudomonadota</taxon>
        <taxon>Gammaproteobacteria</taxon>
        <taxon>Pseudomonadales</taxon>
        <taxon>Pseudomonadaceae</taxon>
        <taxon>Pseudomonas</taxon>
    </lineage>
</organism>
<keyword evidence="4 7" id="KW-0812">Transmembrane</keyword>
<dbReference type="PANTHER" id="PTHR33567">
    <property type="entry name" value="CHROMATE ION TRANSPORTER (EUROFUNG)"/>
    <property type="match status" value="1"/>
</dbReference>
<evidence type="ECO:0000256" key="5">
    <source>
        <dbReference type="ARBA" id="ARBA00022989"/>
    </source>
</evidence>
<comment type="subcellular location">
    <subcellularLocation>
        <location evidence="1">Cell membrane</location>
        <topology evidence="1">Multi-pass membrane protein</topology>
    </subcellularLocation>
</comment>
<gene>
    <name evidence="8" type="ORF">ALQ08_01990</name>
</gene>
<keyword evidence="6 7" id="KW-0472">Membrane</keyword>
<feature type="transmembrane region" description="Helical" evidence="7">
    <location>
        <begin position="126"/>
        <end position="145"/>
    </location>
</feature>
<dbReference type="NCBIfam" id="TIGR00937">
    <property type="entry name" value="2A51"/>
    <property type="match status" value="1"/>
</dbReference>
<evidence type="ECO:0000313" key="8">
    <source>
        <dbReference type="EMBL" id="RMQ26874.1"/>
    </source>
</evidence>
<proteinExistence type="inferred from homology"/>
<feature type="transmembrane region" description="Helical" evidence="7">
    <location>
        <begin position="343"/>
        <end position="363"/>
    </location>
</feature>
<feature type="transmembrane region" description="Helical" evidence="7">
    <location>
        <begin position="93"/>
        <end position="114"/>
    </location>
</feature>
<feature type="transmembrane region" description="Helical" evidence="7">
    <location>
        <begin position="20"/>
        <end position="44"/>
    </location>
</feature>
<feature type="transmembrane region" description="Helical" evidence="7">
    <location>
        <begin position="375"/>
        <end position="405"/>
    </location>
</feature>
<dbReference type="GO" id="GO:0005886">
    <property type="term" value="C:plasma membrane"/>
    <property type="evidence" value="ECO:0007669"/>
    <property type="project" value="UniProtKB-SubCell"/>
</dbReference>
<comment type="similarity">
    <text evidence="2">Belongs to the chromate ion transporter (CHR) (TC 2.A.51) family.</text>
</comment>
<feature type="transmembrane region" description="Helical" evidence="7">
    <location>
        <begin position="209"/>
        <end position="229"/>
    </location>
</feature>
<dbReference type="EMBL" id="RBRA01000073">
    <property type="protein sequence ID" value="RMQ26874.1"/>
    <property type="molecule type" value="Genomic_DNA"/>
</dbReference>
<dbReference type="Proteomes" id="UP000269044">
    <property type="component" value="Unassembled WGS sequence"/>
</dbReference>
<dbReference type="AlphaFoldDB" id="A0A3M4KCP1"/>
<feature type="transmembrane region" description="Helical" evidence="7">
    <location>
        <begin position="306"/>
        <end position="331"/>
    </location>
</feature>
<dbReference type="PANTHER" id="PTHR33567:SF3">
    <property type="entry name" value="CHROMATE ION TRANSPORTER (EUROFUNG)"/>
    <property type="match status" value="1"/>
</dbReference>
<reference evidence="8 9" key="1">
    <citation type="submission" date="2018-08" db="EMBL/GenBank/DDBJ databases">
        <title>Recombination of ecologically and evolutionarily significant loci maintains genetic cohesion in the Pseudomonas syringae species complex.</title>
        <authorList>
            <person name="Dillon M."/>
            <person name="Thakur S."/>
            <person name="Almeida R.N.D."/>
            <person name="Weir B.S."/>
            <person name="Guttman D.S."/>
        </authorList>
    </citation>
    <scope>NUCLEOTIDE SEQUENCE [LARGE SCALE GENOMIC DNA]</scope>
    <source>
        <strain evidence="8 9">ICMP 13052</strain>
    </source>
</reference>
<evidence type="ECO:0000256" key="2">
    <source>
        <dbReference type="ARBA" id="ARBA00005262"/>
    </source>
</evidence>
<evidence type="ECO:0000256" key="3">
    <source>
        <dbReference type="ARBA" id="ARBA00022475"/>
    </source>
</evidence>
<dbReference type="Pfam" id="PF02417">
    <property type="entry name" value="Chromate_transp"/>
    <property type="match status" value="2"/>
</dbReference>
<feature type="transmembrane region" description="Helical" evidence="7">
    <location>
        <begin position="157"/>
        <end position="189"/>
    </location>
</feature>
<evidence type="ECO:0000256" key="4">
    <source>
        <dbReference type="ARBA" id="ARBA00022692"/>
    </source>
</evidence>
<dbReference type="GO" id="GO:0015109">
    <property type="term" value="F:chromate transmembrane transporter activity"/>
    <property type="evidence" value="ECO:0007669"/>
    <property type="project" value="InterPro"/>
</dbReference>
<feature type="transmembrane region" description="Helical" evidence="7">
    <location>
        <begin position="241"/>
        <end position="259"/>
    </location>
</feature>